<proteinExistence type="predicted"/>
<dbReference type="EMBL" id="NPHW01006731">
    <property type="protein sequence ID" value="OXV05584.1"/>
    <property type="molecule type" value="Genomic_DNA"/>
</dbReference>
<gene>
    <name evidence="3" type="ORF">Egran_06650</name>
</gene>
<comment type="caution">
    <text evidence="3">The sequence shown here is derived from an EMBL/GenBank/DDBJ whole genome shotgun (WGS) entry which is preliminary data.</text>
</comment>
<dbReference type="InterPro" id="IPR011990">
    <property type="entry name" value="TPR-like_helical_dom_sf"/>
</dbReference>
<dbReference type="InterPro" id="IPR027417">
    <property type="entry name" value="P-loop_NTPase"/>
</dbReference>
<dbReference type="Proteomes" id="UP000243515">
    <property type="component" value="Unassembled WGS sequence"/>
</dbReference>
<keyword evidence="4" id="KW-1185">Reference proteome</keyword>
<dbReference type="OrthoDB" id="2546325at2759"/>
<protein>
    <recommendedName>
        <fullName evidence="2">Nephrocystin 3-like N-terminal domain-containing protein</fullName>
    </recommendedName>
</protein>
<organism evidence="3 4">
    <name type="scientific">Elaphomyces granulatus</name>
    <dbReference type="NCBI Taxonomy" id="519963"/>
    <lineage>
        <taxon>Eukaryota</taxon>
        <taxon>Fungi</taxon>
        <taxon>Dikarya</taxon>
        <taxon>Ascomycota</taxon>
        <taxon>Pezizomycotina</taxon>
        <taxon>Eurotiomycetes</taxon>
        <taxon>Eurotiomycetidae</taxon>
        <taxon>Eurotiales</taxon>
        <taxon>Elaphomycetaceae</taxon>
        <taxon>Elaphomyces</taxon>
    </lineage>
</organism>
<dbReference type="Gene3D" id="3.40.50.300">
    <property type="entry name" value="P-loop containing nucleotide triphosphate hydrolases"/>
    <property type="match status" value="1"/>
</dbReference>
<dbReference type="Gene3D" id="1.25.40.10">
    <property type="entry name" value="Tetratricopeptide repeat domain"/>
    <property type="match status" value="2"/>
</dbReference>
<dbReference type="InterPro" id="IPR056884">
    <property type="entry name" value="NPHP3-like_N"/>
</dbReference>
<dbReference type="PANTHER" id="PTHR10039:SF11">
    <property type="entry name" value="NACHT DOMAIN PROTEIN (AFU_ORTHOLOGUE AFUA_1G01490)"/>
    <property type="match status" value="1"/>
</dbReference>
<feature type="domain" description="Nephrocystin 3-like N-terminal" evidence="2">
    <location>
        <begin position="289"/>
        <end position="455"/>
    </location>
</feature>
<evidence type="ECO:0000259" key="2">
    <source>
        <dbReference type="Pfam" id="PF24883"/>
    </source>
</evidence>
<reference evidence="3 4" key="1">
    <citation type="journal article" date="2015" name="Environ. Microbiol.">
        <title>Metagenome sequence of Elaphomyces granulatus from sporocarp tissue reveals Ascomycota ectomycorrhizal fingerprints of genome expansion and a Proteobacteria-rich microbiome.</title>
        <authorList>
            <person name="Quandt C.A."/>
            <person name="Kohler A."/>
            <person name="Hesse C.N."/>
            <person name="Sharpton T.J."/>
            <person name="Martin F."/>
            <person name="Spatafora J.W."/>
        </authorList>
    </citation>
    <scope>NUCLEOTIDE SEQUENCE [LARGE SCALE GENOMIC DNA]</scope>
    <source>
        <strain evidence="3 4">OSC145934</strain>
    </source>
</reference>
<evidence type="ECO:0000256" key="1">
    <source>
        <dbReference type="ARBA" id="ARBA00022737"/>
    </source>
</evidence>
<sequence>MSAEVVQNGHVGASANGLTVKKKSQVQVTVTSVTDSKSSSTSYRKLTTLRETTHKVSTKFVTQLDSSARVILENTTTVDDVLDSIAAERLRYMPQDGSMLDRVFKWAVHFIGQMNLLSQAVDPFVVYSDEAAQLMWGSCLLLVQNGPDHISLLANIFGTLHNVALEVSHLMRHSELLGSIPEAQDEIAGAYADLVELTCAVSVYYYQKARGFSKVVDASEFDLRFGHYIRSFHTHRISITELVWSSSDVFEITSDPVATIREIRTFLSFQDRAIPLILSARRPCHAESTCDWFAGHLTSFKTRKNGLIVVTGGPGSGKSVLSQWIVDQLQVSVDPNDYDVIAYRIHDDISSTKSALDVVRGLLLQLLDRRIGDREFLGALSKAVKLSSSNAAVNEVEDSLWAAFHIGAKSVRKLMLVVDGVNHITGDSHAVPRLLQQLHSLVSHHSSVKVVALSRPLHCSLPQRTFQFSIEPSHVSGDIRTIVRSILKSTLPFNGLKSNDREQIADTIVDKANGSFIWAQSIIGQLNQSRTLVDILSVLQTVPTSVNDTFEHTLSTVNLRDTETRSMLAWILAAPRPLFVEEIHRLLETDTKKLAILHRVGDIQHDILHALGPLVTIDKKVVSFKYPTLRQHILSISSSVADFKNTGKFPFHLREAHYDLVNRCLAYVKFCVHDDVEVSSVPMNLLAQTHFFEKYELLEYAARYWTTHFLSSPMAEANETYKLTSAFKQCLPDSVLFALLEGTCHRKHYTLQHARELQTMAVKIRRLVLAETSLSLLQSLVLEVRVSHELGLDRVVDCSYEAWKLSNSILGFFSSVTKATAELYMKSVQKHEIKSELVVRRREEMLQYLITVTKEEHGASHELTIRYTKMLVQLYIDIKETESACKVCKELYEMSVGRYGQFSTETAEITTILFEQLQHLSKSEVVVEIMHTKYEYTVRNLEITDKRRIDSTLSIITVYEQRGDISKCDSIFFDLWQGLSTVEETSETVLQMKVNVTLAYSEYLVRHSRKEEAESIVSGLWTSIERRDSHFSQQTTVIEKITSHVKQMKWYSLAQSALKSIWSRHKSSSETSSTTAMAIVTSLSEVVQEAVSTSTTTTTTATTKEEQLNVLREVFESVTSSTTTSKEVSVSTIQMAETISTVHVEQKQWSEAIQVYKRVLQQVWSGIETHQTVVKLTKNVEQTVKLALGLARCYFKDLQIEKAAVVYGSIFYSVIASVKIDHELVRTTTSSVIEFYETTYQFSNALSVYRDLCSAHQAQLGKAHKLTIQILYSWGDFATRCHHHEEAEKAYYEIFSSSSRKNELHVDTIRAARAVCVLYEKKQKWKEAQEVYALLWTTFIKCGKEYKLESEFVEEIYSSYLSLLETKTKSDITIIHDLASSYRETCIAIYGESHEMTYKATIRLAEISRRSEKYHEESITMYESALKHSEKYSKTMSSKETTQTTTTSTISIIKKHLAQLYSSKTETVSRAVSLYQEEFKSCISEHGYSSHITLTSLKGLVTSYKRQNTSKATAEAIKILQSSAIGIYETETDTQKLHESARTLAQTYLELGYKEEAYSVSKTLRHRLIYESKTTQKVTISRKVIVFAVAFEEAVSQSRSYASIMADLAAEIHLYESFYGAAEKEFSQSFTCGARLLIFQRNKNWVEETKKTEAELFRQFSTYFSLSEHTNKTSLREFFHICVFDVVKGDHHASIVVKTIGLVYKWLQEGEFQSAYELSLMLHKFIRRTDDLRSQIDFKEGFKLCKYLGGLGVNKAPDTKLQKSMLELSKTILQEILYVNRATGVRFTDMNVNETNELAILLGEQKNFEDLEFVLADLWSSRIVQKTWSSDTIISIGRRLVEARFSCGRTEQAIRLCSDLCYNIKRVWGSFDRIALELTELLSELYTASGNYRAAMALHETVLRQVIHEGRDISSAEAASTSARHAQLLKRSYQRLGGWDKEAQVYKDLYSEAHKRHGSEKSWSHKSLEHVDKWQATGADELGVWRPPVNYGFLITSTSEGKKHQNQLRKISSHAPLLHLSDVN</sequence>
<evidence type="ECO:0000313" key="4">
    <source>
        <dbReference type="Proteomes" id="UP000243515"/>
    </source>
</evidence>
<evidence type="ECO:0000313" key="3">
    <source>
        <dbReference type="EMBL" id="OXV05584.1"/>
    </source>
</evidence>
<keyword evidence="1" id="KW-0677">Repeat</keyword>
<dbReference type="Pfam" id="PF24883">
    <property type="entry name" value="NPHP3_N"/>
    <property type="match status" value="1"/>
</dbReference>
<name>A0A232LNB1_9EURO</name>
<dbReference type="PANTHER" id="PTHR10039">
    <property type="entry name" value="AMELOGENIN"/>
    <property type="match status" value="1"/>
</dbReference>
<accession>A0A232LNB1</accession>
<dbReference type="SUPFAM" id="SSF52540">
    <property type="entry name" value="P-loop containing nucleoside triphosphate hydrolases"/>
    <property type="match status" value="1"/>
</dbReference>